<dbReference type="InParanoid" id="A0A136JJ37"/>
<dbReference type="PANTHER" id="PTHR42055">
    <property type="entry name" value="YALI0E03476P"/>
    <property type="match status" value="1"/>
</dbReference>
<name>A0A136JJ37_9PEZI</name>
<keyword evidence="3" id="KW-1185">Reference proteome</keyword>
<protein>
    <submittedName>
        <fullName evidence="2">Uncharacterized protein</fullName>
    </submittedName>
</protein>
<gene>
    <name evidence="2" type="ORF">Micbo1qcDRAFT_155980</name>
</gene>
<dbReference type="PANTHER" id="PTHR42055:SF1">
    <property type="entry name" value="YALI0E03476P"/>
    <property type="match status" value="1"/>
</dbReference>
<feature type="compositionally biased region" description="Basic and acidic residues" evidence="1">
    <location>
        <begin position="498"/>
        <end position="515"/>
    </location>
</feature>
<accession>A0A136JJ37</accession>
<feature type="region of interest" description="Disordered" evidence="1">
    <location>
        <begin position="498"/>
        <end position="543"/>
    </location>
</feature>
<sequence>MPRIARRRAAPLLLAIGVFALFSLLFTLPGSIPATPTLSKTLADHKLSMPSIPKLPSLPNSISSGLLAPFRPPAHAPPVQKNSTYEGSSWYSNWNWRSPFSSSITLDENRSLLPPLPERPSIYCYYDTSIKRDAKTKEAESELLLTWRRAWWSQGFRPVILSDAEATKNPLYDEVQRLDVESTFKKDLMRWLAWENMRGGILAHYRLFPMGDSHDPLLAFMRRGEFPKLTRWEGLGGRLFVGPKNEVTEVLTRALRSKKTKGVKDVIAAVEAEDFQADKRPAAVAYYDSRTVDEKFDKVAAELASDHASGLKSLNRLINAHLHSTWLRTFKQGIAVLKPLPEHTTRMIEAASDLSIALSTCPTSPMPDSCPPNLPKCTPCSPKKPVKITTAATYRNTSDLFSIGTVPHPYTLQSLNSQRAYLNLTWVREESVRDLWLKKITTDLLSPALSSSARLLKFKEAVAGEQTRYHSIWLTAERDTPRDLEWWFGFDLHKGVEEAQRPADASKSESEEKPKEHKRAAANNVPPAAAPESPKEEEKESPDEIELQLLMKARAMRKTKDKNEIRIRDAIEAWNLADTEAWKFTKAFMARSRVERLKWEEEESKYADGVGRDTENGSKSSWADRWKDDPKP</sequence>
<evidence type="ECO:0000313" key="3">
    <source>
        <dbReference type="Proteomes" id="UP000070501"/>
    </source>
</evidence>
<dbReference type="AlphaFoldDB" id="A0A136JJ37"/>
<feature type="region of interest" description="Disordered" evidence="1">
    <location>
        <begin position="599"/>
        <end position="632"/>
    </location>
</feature>
<dbReference type="OrthoDB" id="5312133at2759"/>
<proteinExistence type="predicted"/>
<feature type="compositionally biased region" description="Low complexity" evidence="1">
    <location>
        <begin position="521"/>
        <end position="532"/>
    </location>
</feature>
<reference evidence="3" key="1">
    <citation type="submission" date="2016-02" db="EMBL/GenBank/DDBJ databases">
        <title>Draft genome sequence of Microdochium bolleyi, a fungal endophyte of beachgrass.</title>
        <authorList>
            <consortium name="DOE Joint Genome Institute"/>
            <person name="David A.S."/>
            <person name="May G."/>
            <person name="Haridas S."/>
            <person name="Lim J."/>
            <person name="Wang M."/>
            <person name="Labutti K."/>
            <person name="Lipzen A."/>
            <person name="Barry K."/>
            <person name="Grigoriev I.V."/>
        </authorList>
    </citation>
    <scope>NUCLEOTIDE SEQUENCE [LARGE SCALE GENOMIC DNA]</scope>
    <source>
        <strain evidence="3">J235TASD1</strain>
    </source>
</reference>
<evidence type="ECO:0000256" key="1">
    <source>
        <dbReference type="SAM" id="MobiDB-lite"/>
    </source>
</evidence>
<dbReference type="EMBL" id="KQ964245">
    <property type="protein sequence ID" value="KXJ97175.1"/>
    <property type="molecule type" value="Genomic_DNA"/>
</dbReference>
<evidence type="ECO:0000313" key="2">
    <source>
        <dbReference type="EMBL" id="KXJ97175.1"/>
    </source>
</evidence>
<organism evidence="2 3">
    <name type="scientific">Microdochium bolleyi</name>
    <dbReference type="NCBI Taxonomy" id="196109"/>
    <lineage>
        <taxon>Eukaryota</taxon>
        <taxon>Fungi</taxon>
        <taxon>Dikarya</taxon>
        <taxon>Ascomycota</taxon>
        <taxon>Pezizomycotina</taxon>
        <taxon>Sordariomycetes</taxon>
        <taxon>Xylariomycetidae</taxon>
        <taxon>Xylariales</taxon>
        <taxon>Microdochiaceae</taxon>
        <taxon>Microdochium</taxon>
    </lineage>
</organism>
<dbReference type="Proteomes" id="UP000070501">
    <property type="component" value="Unassembled WGS sequence"/>
</dbReference>